<accession>A0A9P3ETU0</accession>
<dbReference type="AlphaFoldDB" id="A0A9P3ETU0"/>
<organism evidence="1 2">
    <name type="scientific">Aspergillus pseudoviridinutans</name>
    <dbReference type="NCBI Taxonomy" id="1517512"/>
    <lineage>
        <taxon>Eukaryota</taxon>
        <taxon>Fungi</taxon>
        <taxon>Dikarya</taxon>
        <taxon>Ascomycota</taxon>
        <taxon>Pezizomycotina</taxon>
        <taxon>Eurotiomycetes</taxon>
        <taxon>Eurotiomycetidae</taxon>
        <taxon>Eurotiales</taxon>
        <taxon>Aspergillaceae</taxon>
        <taxon>Aspergillus</taxon>
        <taxon>Aspergillus subgen. Fumigati</taxon>
    </lineage>
</organism>
<dbReference type="Proteomes" id="UP001043456">
    <property type="component" value="Unassembled WGS sequence"/>
</dbReference>
<name>A0A9P3ETU0_9EURO</name>
<evidence type="ECO:0000313" key="1">
    <source>
        <dbReference type="EMBL" id="GIJ85105.1"/>
    </source>
</evidence>
<dbReference type="OrthoDB" id="4424523at2759"/>
<reference evidence="1 2" key="1">
    <citation type="submission" date="2018-10" db="EMBL/GenBank/DDBJ databases">
        <title>Pan-genome distribution and transcriptional activeness of fungal secondary metabolism genes in Aspergillus section Fumigati.</title>
        <authorList>
            <person name="Takahashi H."/>
            <person name="Umemura M."/>
            <person name="Ninomiya A."/>
            <person name="Kusuya Y."/>
            <person name="Urayama S."/>
            <person name="Shimizu M."/>
            <person name="Watanabe A."/>
            <person name="Kamei K."/>
            <person name="Yaguchi T."/>
            <person name="Hagiwara D."/>
        </authorList>
    </citation>
    <scope>NUCLEOTIDE SEQUENCE [LARGE SCALE GENOMIC DNA]</scope>
    <source>
        <strain evidence="1 2">IFM 55266</strain>
    </source>
</reference>
<dbReference type="RefSeq" id="XP_043155852.1">
    <property type="nucleotide sequence ID" value="XM_043299917.1"/>
</dbReference>
<dbReference type="EMBL" id="BHVY01000003">
    <property type="protein sequence ID" value="GIJ85105.1"/>
    <property type="molecule type" value="Genomic_DNA"/>
</dbReference>
<proteinExistence type="predicted"/>
<protein>
    <recommendedName>
        <fullName evidence="3">Muramidase</fullName>
    </recommendedName>
</protein>
<keyword evidence="2" id="KW-1185">Reference proteome</keyword>
<evidence type="ECO:0000313" key="2">
    <source>
        <dbReference type="Proteomes" id="UP001043456"/>
    </source>
</evidence>
<comment type="caution">
    <text evidence="1">The sequence shown here is derived from an EMBL/GenBank/DDBJ whole genome shotgun (WGS) entry which is preliminary data.</text>
</comment>
<sequence>MVFHYTSARSSFSKAIRLKNPPMLPRSSLGTLPGRAESIFRPASRQVMRRLSTMEKLKMAALIRKRNDPSPRTPHFTRNSNFADCVKLDLDEDGHRTWGYVMYRCTYKSDSDWNEFMRRLRIHTEKTMEFYKGLDMMDCLALTVFDDQTTFDGATTSFVREHFKKWAATAPQEEQGTGPGNAQRYRYCIQVTDESLDSIIRKAPPPDEHTINKDGFVNIIDASWEPYSQWDGDERFEDDEEPLEGCTLLDVGWMRVCYDGVMTGSYYYLRNSSAWDHEYRRPSEIVQQ</sequence>
<gene>
    <name evidence="1" type="ORF">Asppvi_003960</name>
</gene>
<evidence type="ECO:0008006" key="3">
    <source>
        <dbReference type="Google" id="ProtNLM"/>
    </source>
</evidence>
<dbReference type="GeneID" id="67002572"/>